<dbReference type="EMBL" id="KZ989736">
    <property type="protein sequence ID" value="RKP25474.1"/>
    <property type="molecule type" value="Genomic_DNA"/>
</dbReference>
<keyword evidence="2" id="KW-1185">Reference proteome</keyword>
<proteinExistence type="predicted"/>
<accession>A0A4P9YZF2</accession>
<dbReference type="Proteomes" id="UP000278143">
    <property type="component" value="Unassembled WGS sequence"/>
</dbReference>
<reference evidence="2" key="1">
    <citation type="journal article" date="2018" name="Nat. Microbiol.">
        <title>Leveraging single-cell genomics to expand the fungal tree of life.</title>
        <authorList>
            <person name="Ahrendt S.R."/>
            <person name="Quandt C.A."/>
            <person name="Ciobanu D."/>
            <person name="Clum A."/>
            <person name="Salamov A."/>
            <person name="Andreopoulos B."/>
            <person name="Cheng J.F."/>
            <person name="Woyke T."/>
            <person name="Pelin A."/>
            <person name="Henrissat B."/>
            <person name="Reynolds N.K."/>
            <person name="Benny G.L."/>
            <person name="Smith M.E."/>
            <person name="James T.Y."/>
            <person name="Grigoriev I.V."/>
        </authorList>
    </citation>
    <scope>NUCLEOTIDE SEQUENCE [LARGE SCALE GENOMIC DNA]</scope>
    <source>
        <strain evidence="2">Benny S71-1</strain>
    </source>
</reference>
<protein>
    <submittedName>
        <fullName evidence="1">Uncharacterized protein</fullName>
    </submittedName>
</protein>
<sequence length="378" mass="43531">MLTIFWSLTIGPDEPLPLLWRQPQHPCNLPPLLTAEQLEKMRQEQRARQEATSRARREVRRVLGVSRHKTLILKHQRYPFHQIETIDTLLLHYLLSYPCRALRLRYYAVPHPWHAHRLRHPVAYIMALERTRQQFGLAHWWRGSVSELLHYTITRSARHLLQQQRKESRSTSSAFVAGMPFYRAFIFQSVLATMDTTQWAPALQQELAQHSSILGQWQLWLQAVRQPTATATGRYYWQHALPASLLYYFAESSVASSDTMNRRRRRLWRSCVWSATHLSAMLLTRTILAPLEAFATRITLAGSPLAYPLPVQASHTDGHGLAGLLGMVYLAVQPASWSGLIGECLLAVLVAQVDWLVCRQVIRWRSAPPPSSTTMRID</sequence>
<evidence type="ECO:0000313" key="2">
    <source>
        <dbReference type="Proteomes" id="UP000278143"/>
    </source>
</evidence>
<gene>
    <name evidence="1" type="ORF">SYNPS1DRAFT_22570</name>
</gene>
<dbReference type="AlphaFoldDB" id="A0A4P9YZF2"/>
<organism evidence="1 2">
    <name type="scientific">Syncephalis pseudoplumigaleata</name>
    <dbReference type="NCBI Taxonomy" id="1712513"/>
    <lineage>
        <taxon>Eukaryota</taxon>
        <taxon>Fungi</taxon>
        <taxon>Fungi incertae sedis</taxon>
        <taxon>Zoopagomycota</taxon>
        <taxon>Zoopagomycotina</taxon>
        <taxon>Zoopagomycetes</taxon>
        <taxon>Zoopagales</taxon>
        <taxon>Piptocephalidaceae</taxon>
        <taxon>Syncephalis</taxon>
    </lineage>
</organism>
<name>A0A4P9YZF2_9FUNG</name>
<dbReference type="OrthoDB" id="5591527at2759"/>
<evidence type="ECO:0000313" key="1">
    <source>
        <dbReference type="EMBL" id="RKP25474.1"/>
    </source>
</evidence>